<dbReference type="Proteomes" id="UP000467840">
    <property type="component" value="Chromosome 2"/>
</dbReference>
<reference evidence="1 2" key="1">
    <citation type="journal article" date="2020" name="Mol. Plant">
        <title>The Chromosome-Based Rubber Tree Genome Provides New Insights into Spurge Genome Evolution and Rubber Biosynthesis.</title>
        <authorList>
            <person name="Liu J."/>
            <person name="Shi C."/>
            <person name="Shi C.C."/>
            <person name="Li W."/>
            <person name="Zhang Q.J."/>
            <person name="Zhang Y."/>
            <person name="Li K."/>
            <person name="Lu H.F."/>
            <person name="Shi C."/>
            <person name="Zhu S.T."/>
            <person name="Xiao Z.Y."/>
            <person name="Nan H."/>
            <person name="Yue Y."/>
            <person name="Zhu X.G."/>
            <person name="Wu Y."/>
            <person name="Hong X.N."/>
            <person name="Fan G.Y."/>
            <person name="Tong Y."/>
            <person name="Zhang D."/>
            <person name="Mao C.L."/>
            <person name="Liu Y.L."/>
            <person name="Hao S.J."/>
            <person name="Liu W.Q."/>
            <person name="Lv M.Q."/>
            <person name="Zhang H.B."/>
            <person name="Liu Y."/>
            <person name="Hu-Tang G.R."/>
            <person name="Wang J.P."/>
            <person name="Wang J.H."/>
            <person name="Sun Y.H."/>
            <person name="Ni S.B."/>
            <person name="Chen W.B."/>
            <person name="Zhang X.C."/>
            <person name="Jiao Y.N."/>
            <person name="Eichler E.E."/>
            <person name="Li G.H."/>
            <person name="Liu X."/>
            <person name="Gao L.Z."/>
        </authorList>
    </citation>
    <scope>NUCLEOTIDE SEQUENCE [LARGE SCALE GENOMIC DNA]</scope>
    <source>
        <strain evidence="2">cv. GT1</strain>
        <tissue evidence="1">Leaf</tissue>
    </source>
</reference>
<evidence type="ECO:0000313" key="2">
    <source>
        <dbReference type="Proteomes" id="UP000467840"/>
    </source>
</evidence>
<name>A0A6A6KST1_HEVBR</name>
<keyword evidence="2" id="KW-1185">Reference proteome</keyword>
<proteinExistence type="predicted"/>
<comment type="caution">
    <text evidence="1">The sequence shown here is derived from an EMBL/GenBank/DDBJ whole genome shotgun (WGS) entry which is preliminary data.</text>
</comment>
<accession>A0A6A6KST1</accession>
<gene>
    <name evidence="1" type="ORF">GH714_020268</name>
</gene>
<sequence>MDPSLEPPRLSSLEALESSLVGLSAPCKSVYEKATEHFKNANYITISPLSEYTGLTMPGAAFESFEKRGESKSKTGGKRSIATVDVLALRSEIAEEIHTATNLEKNLVSIPLMMASAATDEASNENVSRKEAKCWKGWATETKREAVEETEAFLDGSLVGEFPRKSTLEASKSGLVGLSPPCKSVEEKATEHIKNANDITISPLREDTGLTVAEAAFKRFEKREESKSKTRGKRSIATVDVKALHSDTGEEMDIATNLEEHLASTPLMLASAATEEASKIVGKPEVINDDNIVRVVT</sequence>
<dbReference type="AlphaFoldDB" id="A0A6A6KST1"/>
<dbReference type="EMBL" id="JAAGAX010000015">
    <property type="protein sequence ID" value="KAF2291126.1"/>
    <property type="molecule type" value="Genomic_DNA"/>
</dbReference>
<organism evidence="1 2">
    <name type="scientific">Hevea brasiliensis</name>
    <name type="common">Para rubber tree</name>
    <name type="synonym">Siphonia brasiliensis</name>
    <dbReference type="NCBI Taxonomy" id="3981"/>
    <lineage>
        <taxon>Eukaryota</taxon>
        <taxon>Viridiplantae</taxon>
        <taxon>Streptophyta</taxon>
        <taxon>Embryophyta</taxon>
        <taxon>Tracheophyta</taxon>
        <taxon>Spermatophyta</taxon>
        <taxon>Magnoliopsida</taxon>
        <taxon>eudicotyledons</taxon>
        <taxon>Gunneridae</taxon>
        <taxon>Pentapetalae</taxon>
        <taxon>rosids</taxon>
        <taxon>fabids</taxon>
        <taxon>Malpighiales</taxon>
        <taxon>Euphorbiaceae</taxon>
        <taxon>Crotonoideae</taxon>
        <taxon>Micrandreae</taxon>
        <taxon>Hevea</taxon>
    </lineage>
</organism>
<protein>
    <submittedName>
        <fullName evidence="1">Uncharacterized protein</fullName>
    </submittedName>
</protein>
<evidence type="ECO:0000313" key="1">
    <source>
        <dbReference type="EMBL" id="KAF2291126.1"/>
    </source>
</evidence>